<gene>
    <name evidence="1" type="ORF">AFL01nite_15780</name>
</gene>
<reference evidence="1 2" key="1">
    <citation type="submission" date="2019-07" db="EMBL/GenBank/DDBJ databases">
        <title>Whole genome shotgun sequence of Aeromicrobium flavum NBRC 107625.</title>
        <authorList>
            <person name="Hosoyama A."/>
            <person name="Uohara A."/>
            <person name="Ohji S."/>
            <person name="Ichikawa N."/>
        </authorList>
    </citation>
    <scope>NUCLEOTIDE SEQUENCE [LARGE SCALE GENOMIC DNA]</scope>
    <source>
        <strain evidence="1 2">NBRC 107625</strain>
    </source>
</reference>
<name>A0A512HUZ2_9ACTN</name>
<dbReference type="Proteomes" id="UP000321769">
    <property type="component" value="Unassembled WGS sequence"/>
</dbReference>
<proteinExistence type="predicted"/>
<dbReference type="Gene3D" id="3.40.50.720">
    <property type="entry name" value="NAD(P)-binding Rossmann-like Domain"/>
    <property type="match status" value="1"/>
</dbReference>
<sequence length="267" mass="27960">MPAPPAPAAARGPCLLPGAMLLRRDVRTLQVGTSPGVLVRDRPGLVRVLRLLDGSLDLPRLAALVARDVPEFTDDLGATLDRLIVSGAVIAPSPAAPAARIAVRHDRSTASLAALLLDVFGPPPTDPDLEILLTGGEPPRSTFENLVAAGVVHLPVTLDERRVRIGPLVAPGATPCLGCLDAHVIAADPGWSALLPQFERSRLLPQALPLGVLYRAAAEVVHQVDCLRLDRRPPTVGHVVSVGPGPADVDLRDVPFAADCACRLLLA</sequence>
<accession>A0A512HUZ2</accession>
<comment type="caution">
    <text evidence="1">The sequence shown here is derived from an EMBL/GenBank/DDBJ whole genome shotgun (WGS) entry which is preliminary data.</text>
</comment>
<dbReference type="OrthoDB" id="4426339at2"/>
<protein>
    <recommendedName>
        <fullName evidence="3">Cyclodehydratase</fullName>
    </recommendedName>
</protein>
<dbReference type="EMBL" id="BJZQ01000006">
    <property type="protein sequence ID" value="GEO89251.1"/>
    <property type="molecule type" value="Genomic_DNA"/>
</dbReference>
<evidence type="ECO:0000313" key="1">
    <source>
        <dbReference type="EMBL" id="GEO89251.1"/>
    </source>
</evidence>
<organism evidence="1 2">
    <name type="scientific">Aeromicrobium flavum</name>
    <dbReference type="NCBI Taxonomy" id="416568"/>
    <lineage>
        <taxon>Bacteria</taxon>
        <taxon>Bacillati</taxon>
        <taxon>Actinomycetota</taxon>
        <taxon>Actinomycetes</taxon>
        <taxon>Propionibacteriales</taxon>
        <taxon>Nocardioidaceae</taxon>
        <taxon>Aeromicrobium</taxon>
    </lineage>
</organism>
<keyword evidence="2" id="KW-1185">Reference proteome</keyword>
<evidence type="ECO:0000313" key="2">
    <source>
        <dbReference type="Proteomes" id="UP000321769"/>
    </source>
</evidence>
<dbReference type="RefSeq" id="WP_146827130.1">
    <property type="nucleotide sequence ID" value="NZ_BAAAYQ010000005.1"/>
</dbReference>
<evidence type="ECO:0008006" key="3">
    <source>
        <dbReference type="Google" id="ProtNLM"/>
    </source>
</evidence>
<dbReference type="AlphaFoldDB" id="A0A512HUZ2"/>